<dbReference type="InterPro" id="IPR014782">
    <property type="entry name" value="Peptidase_M1_dom"/>
</dbReference>
<reference evidence="4" key="1">
    <citation type="journal article" date="2018" name="Nat. Plants">
        <title>Whole-genome landscape of Medicago truncatula symbiotic genes.</title>
        <authorList>
            <person name="Pecrix Y."/>
            <person name="Staton S.E."/>
            <person name="Sallet E."/>
            <person name="Lelandais-Briere C."/>
            <person name="Moreau S."/>
            <person name="Carrere S."/>
            <person name="Blein T."/>
            <person name="Jardinaud M.F."/>
            <person name="Latrasse D."/>
            <person name="Zouine M."/>
            <person name="Zahm M."/>
            <person name="Kreplak J."/>
            <person name="Mayjonade B."/>
            <person name="Satge C."/>
            <person name="Perez M."/>
            <person name="Cauet S."/>
            <person name="Marande W."/>
            <person name="Chantry-Darmon C."/>
            <person name="Lopez-Roques C."/>
            <person name="Bouchez O."/>
            <person name="Berard A."/>
            <person name="Debelle F."/>
            <person name="Munos S."/>
            <person name="Bendahmane A."/>
            <person name="Berges H."/>
            <person name="Niebel A."/>
            <person name="Buitink J."/>
            <person name="Frugier F."/>
            <person name="Benhamed M."/>
            <person name="Crespi M."/>
            <person name="Gouzy J."/>
            <person name="Gamas P."/>
        </authorList>
    </citation>
    <scope>NUCLEOTIDE SEQUENCE [LARGE SCALE GENOMIC DNA]</scope>
    <source>
        <strain evidence="4">cv. Jemalong A17</strain>
    </source>
</reference>
<dbReference type="GO" id="GO:0016285">
    <property type="term" value="F:alanyl aminopeptidase activity"/>
    <property type="evidence" value="ECO:0007669"/>
    <property type="project" value="UniProtKB-EC"/>
</dbReference>
<accession>A0A396GS70</accession>
<evidence type="ECO:0000313" key="4">
    <source>
        <dbReference type="Proteomes" id="UP000265566"/>
    </source>
</evidence>
<evidence type="ECO:0000259" key="1">
    <source>
        <dbReference type="Pfam" id="PF01433"/>
    </source>
</evidence>
<feature type="domain" description="Peptidase M1 membrane alanine aminopeptidase" evidence="1">
    <location>
        <begin position="154"/>
        <end position="212"/>
    </location>
</feature>
<dbReference type="SUPFAM" id="SSF55486">
    <property type="entry name" value="Metalloproteases ('zincins'), catalytic domain"/>
    <property type="match status" value="1"/>
</dbReference>
<sequence>MATPTETFLKDYKIPDYYFETEKTIVSSKISVFPRVEGSTPPLVLDGQELTLVSVHINGKALKVYIYIFEHLMEFLCHLASLSSKEEDYHLDARHLTIQSPDLEIVTKILPQKNTSLEGLYKSSGIFCTQCGAEGFRKITFYQDAGPIAHQVRPHSYIQGAEVIRMYKTLLGSQGFRKGMDLYFKRHDGQAVMCDDFYAAMRDANDADFANFLLCQEIPPTPGQSVKEPMFIPIAVERRGVCIKLLIDIFDRLVPSLLRGYNAPIHLESDLTDDDLFFLLANDSDEFNRWEAGQILARKLMLSLVDDFQHNKPLVLNSCFVDGFKRILFWTKYAKEPEFVAKTITLPGEGEIMDMMEVADPDAVENNRTGQYVFDHSNMARRALKNNTTATNMTEQFAALASLAQNPGKTRDDVLAYFYDKWQNNYLVLNKWFSLQAMSDIPGNVENVRKLLNHPAFDLHNPNNVYSLIGGFCRSPVNFHAKDGSGYKFLGDIVLQLDKINPQTASHMVSNFSRWRRYDDNRQKTCKEDVFEIASKSLAA</sequence>
<dbReference type="InterPro" id="IPR027268">
    <property type="entry name" value="Peptidase_M4/M1_CTD_sf"/>
</dbReference>
<dbReference type="InterPro" id="IPR037144">
    <property type="entry name" value="Peptidase_M1_pepN_C_sf"/>
</dbReference>
<dbReference type="Gene3D" id="1.10.390.10">
    <property type="entry name" value="Neutral Protease Domain 2"/>
    <property type="match status" value="1"/>
</dbReference>
<feature type="domain" description="Peptidase M1 alanyl aminopeptidase C-terminal" evidence="2">
    <location>
        <begin position="273"/>
        <end position="369"/>
    </location>
</feature>
<dbReference type="InterPro" id="IPR042097">
    <property type="entry name" value="Aminopeptidase_N-like_N_sf"/>
</dbReference>
<dbReference type="InterPro" id="IPR012779">
    <property type="entry name" value="Peptidase_M1_pepN"/>
</dbReference>
<protein>
    <submittedName>
        <fullName evidence="3">Putative cytosol alanyl aminopeptidase</fullName>
        <ecNumber evidence="3">3.4.11.14</ecNumber>
    </submittedName>
</protein>
<keyword evidence="3" id="KW-0378">Hydrolase</keyword>
<dbReference type="InterPro" id="IPR024601">
    <property type="entry name" value="Peptidase_M1_pepN_C"/>
</dbReference>
<dbReference type="EMBL" id="PSQE01000008">
    <property type="protein sequence ID" value="RHN43373.1"/>
    <property type="molecule type" value="Genomic_DNA"/>
</dbReference>
<dbReference type="Gene3D" id="2.60.40.1730">
    <property type="entry name" value="tricorn interacting facor f3 domain"/>
    <property type="match status" value="1"/>
</dbReference>
<dbReference type="Gramene" id="rna49935">
    <property type="protein sequence ID" value="RHN43373.1"/>
    <property type="gene ID" value="gene49935"/>
</dbReference>
<dbReference type="Pfam" id="PF17432">
    <property type="entry name" value="DUF3458_C"/>
    <property type="match status" value="2"/>
</dbReference>
<comment type="caution">
    <text evidence="3">The sequence shown here is derived from an EMBL/GenBank/DDBJ whole genome shotgun (WGS) entry which is preliminary data.</text>
</comment>
<dbReference type="SUPFAM" id="SSF63737">
    <property type="entry name" value="Leukotriene A4 hydrolase N-terminal domain"/>
    <property type="match status" value="1"/>
</dbReference>
<proteinExistence type="predicted"/>
<dbReference type="EC" id="3.4.11.14" evidence="3"/>
<name>A0A396GS70_MEDTR</name>
<dbReference type="AlphaFoldDB" id="A0A396GS70"/>
<dbReference type="GO" id="GO:0008270">
    <property type="term" value="F:zinc ion binding"/>
    <property type="evidence" value="ECO:0007669"/>
    <property type="project" value="InterPro"/>
</dbReference>
<dbReference type="Gene3D" id="1.25.50.10">
    <property type="entry name" value="Peptidase M1, alanyl aminopeptidase, C-terminal domain"/>
    <property type="match status" value="2"/>
</dbReference>
<dbReference type="Proteomes" id="UP000265566">
    <property type="component" value="Chromosome 8"/>
</dbReference>
<dbReference type="PANTHER" id="PTHR46322">
    <property type="entry name" value="PUROMYCIN-SENSITIVE AMINOPEPTIDASE"/>
    <property type="match status" value="1"/>
</dbReference>
<dbReference type="PANTHER" id="PTHR46322:SF1">
    <property type="entry name" value="PUROMYCIN-SENSITIVE AMINOPEPTIDASE"/>
    <property type="match status" value="1"/>
</dbReference>
<evidence type="ECO:0000313" key="3">
    <source>
        <dbReference type="EMBL" id="RHN43373.1"/>
    </source>
</evidence>
<feature type="domain" description="Peptidase M1 alanyl aminopeptidase C-terminal" evidence="2">
    <location>
        <begin position="375"/>
        <end position="536"/>
    </location>
</feature>
<organism evidence="3 4">
    <name type="scientific">Medicago truncatula</name>
    <name type="common">Barrel medic</name>
    <name type="synonym">Medicago tribuloides</name>
    <dbReference type="NCBI Taxonomy" id="3880"/>
    <lineage>
        <taxon>Eukaryota</taxon>
        <taxon>Viridiplantae</taxon>
        <taxon>Streptophyta</taxon>
        <taxon>Embryophyta</taxon>
        <taxon>Tracheophyta</taxon>
        <taxon>Spermatophyta</taxon>
        <taxon>Magnoliopsida</taxon>
        <taxon>eudicotyledons</taxon>
        <taxon>Gunneridae</taxon>
        <taxon>Pentapetalae</taxon>
        <taxon>rosids</taxon>
        <taxon>fabids</taxon>
        <taxon>Fabales</taxon>
        <taxon>Fabaceae</taxon>
        <taxon>Papilionoideae</taxon>
        <taxon>50 kb inversion clade</taxon>
        <taxon>NPAAA clade</taxon>
        <taxon>Hologalegina</taxon>
        <taxon>IRL clade</taxon>
        <taxon>Trifolieae</taxon>
        <taxon>Medicago</taxon>
    </lineage>
</organism>
<dbReference type="GO" id="GO:0008237">
    <property type="term" value="F:metallopeptidase activity"/>
    <property type="evidence" value="ECO:0007669"/>
    <property type="project" value="InterPro"/>
</dbReference>
<gene>
    <name evidence="3" type="ORF">MtrunA17_Chr8g0387091</name>
</gene>
<keyword evidence="3" id="KW-0645">Protease</keyword>
<evidence type="ECO:0000259" key="2">
    <source>
        <dbReference type="Pfam" id="PF17432"/>
    </source>
</evidence>
<dbReference type="Pfam" id="PF01433">
    <property type="entry name" value="Peptidase_M1"/>
    <property type="match status" value="1"/>
</dbReference>
<keyword evidence="3" id="KW-0031">Aminopeptidase</keyword>